<dbReference type="SUPFAM" id="SSF48317">
    <property type="entry name" value="Acid phosphatase/Vanadium-dependent haloperoxidase"/>
    <property type="match status" value="1"/>
</dbReference>
<feature type="transmembrane region" description="Helical" evidence="1">
    <location>
        <begin position="126"/>
        <end position="144"/>
    </location>
</feature>
<protein>
    <recommendedName>
        <fullName evidence="2">Phosphatidic acid phosphatase type 2/haloperoxidase domain-containing protein</fullName>
    </recommendedName>
</protein>
<name>A0A1G2HI32_9BACT</name>
<dbReference type="Pfam" id="PF01569">
    <property type="entry name" value="PAP2"/>
    <property type="match status" value="1"/>
</dbReference>
<feature type="transmembrane region" description="Helical" evidence="1">
    <location>
        <begin position="20"/>
        <end position="46"/>
    </location>
</feature>
<gene>
    <name evidence="3" type="ORF">A3F94_02355</name>
</gene>
<dbReference type="AlphaFoldDB" id="A0A1G2HI32"/>
<evidence type="ECO:0000313" key="3">
    <source>
        <dbReference type="EMBL" id="OGZ62049.1"/>
    </source>
</evidence>
<evidence type="ECO:0000313" key="4">
    <source>
        <dbReference type="Proteomes" id="UP000176770"/>
    </source>
</evidence>
<keyword evidence="1" id="KW-1133">Transmembrane helix</keyword>
<feature type="transmembrane region" description="Helical" evidence="1">
    <location>
        <begin position="100"/>
        <end position="119"/>
    </location>
</feature>
<feature type="domain" description="Phosphatidic acid phosphatase type 2/haloperoxidase" evidence="2">
    <location>
        <begin position="54"/>
        <end position="165"/>
    </location>
</feature>
<dbReference type="InterPro" id="IPR000326">
    <property type="entry name" value="PAP2/HPO"/>
</dbReference>
<reference evidence="3 4" key="1">
    <citation type="journal article" date="2016" name="Nat. Commun.">
        <title>Thousands of microbial genomes shed light on interconnected biogeochemical processes in an aquifer system.</title>
        <authorList>
            <person name="Anantharaman K."/>
            <person name="Brown C.T."/>
            <person name="Hug L.A."/>
            <person name="Sharon I."/>
            <person name="Castelle C.J."/>
            <person name="Probst A.J."/>
            <person name="Thomas B.C."/>
            <person name="Singh A."/>
            <person name="Wilkins M.J."/>
            <person name="Karaoz U."/>
            <person name="Brodie E.L."/>
            <person name="Williams K.H."/>
            <person name="Hubbard S.S."/>
            <person name="Banfield J.F."/>
        </authorList>
    </citation>
    <scope>NUCLEOTIDE SEQUENCE [LARGE SCALE GENOMIC DNA]</scope>
</reference>
<proteinExistence type="predicted"/>
<dbReference type="PANTHER" id="PTHR14969">
    <property type="entry name" value="SPHINGOSINE-1-PHOSPHATE PHOSPHOHYDROLASE"/>
    <property type="match status" value="1"/>
</dbReference>
<dbReference type="SMART" id="SM00014">
    <property type="entry name" value="acidPPc"/>
    <property type="match status" value="1"/>
</dbReference>
<dbReference type="STRING" id="1802165.A3F94_02355"/>
<evidence type="ECO:0000259" key="2">
    <source>
        <dbReference type="SMART" id="SM00014"/>
    </source>
</evidence>
<accession>A0A1G2HI32</accession>
<dbReference type="Proteomes" id="UP000176770">
    <property type="component" value="Unassembled WGS sequence"/>
</dbReference>
<dbReference type="InterPro" id="IPR036938">
    <property type="entry name" value="PAP2/HPO_sf"/>
</dbReference>
<dbReference type="PANTHER" id="PTHR14969:SF13">
    <property type="entry name" value="AT30094P"/>
    <property type="match status" value="1"/>
</dbReference>
<keyword evidence="1" id="KW-0472">Membrane</keyword>
<dbReference type="Gene3D" id="1.20.144.10">
    <property type="entry name" value="Phosphatidic acid phosphatase type 2/haloperoxidase"/>
    <property type="match status" value="1"/>
</dbReference>
<organism evidence="3 4">
    <name type="scientific">Candidatus Spechtbacteria bacterium RIFCSPLOWO2_12_FULL_38_22</name>
    <dbReference type="NCBI Taxonomy" id="1802165"/>
    <lineage>
        <taxon>Bacteria</taxon>
        <taxon>Candidatus Spechtiibacteriota</taxon>
    </lineage>
</organism>
<keyword evidence="1" id="KW-0812">Transmembrane</keyword>
<feature type="transmembrane region" description="Helical" evidence="1">
    <location>
        <begin position="150"/>
        <end position="168"/>
    </location>
</feature>
<feature type="transmembrane region" description="Helical" evidence="1">
    <location>
        <begin position="55"/>
        <end position="80"/>
    </location>
</feature>
<comment type="caution">
    <text evidence="3">The sequence shown here is derived from an EMBL/GenBank/DDBJ whole genome shotgun (WGS) entry which is preliminary data.</text>
</comment>
<sequence length="174" mass="20317">MVLDIKLFYFFNNLVDKFQIFDTLVVFFAAYLQYFFVASFFIFLYFSAYSKRKKLYILAVTTFSSIFARLGVTEIIRFFYHRPRPFITYQIHQLIPENGWSFPSGHSAFFFAIAMSVYFYNKKWGIGFFVGAILMNISRIIVGVHYPSDIIGGAIVGVLVSFIVFRITKKLSKK</sequence>
<dbReference type="EMBL" id="MHOK01000009">
    <property type="protein sequence ID" value="OGZ62049.1"/>
    <property type="molecule type" value="Genomic_DNA"/>
</dbReference>
<evidence type="ECO:0000256" key="1">
    <source>
        <dbReference type="SAM" id="Phobius"/>
    </source>
</evidence>